<gene>
    <name evidence="3" type="ORF">CONCODRAFT_5107</name>
</gene>
<feature type="chain" id="PRO_5007294695" evidence="2">
    <location>
        <begin position="24"/>
        <end position="215"/>
    </location>
</feature>
<keyword evidence="4" id="KW-1185">Reference proteome</keyword>
<organism evidence="3 4">
    <name type="scientific">Conidiobolus coronatus (strain ATCC 28846 / CBS 209.66 / NRRL 28638)</name>
    <name type="common">Delacroixia coronata</name>
    <dbReference type="NCBI Taxonomy" id="796925"/>
    <lineage>
        <taxon>Eukaryota</taxon>
        <taxon>Fungi</taxon>
        <taxon>Fungi incertae sedis</taxon>
        <taxon>Zoopagomycota</taxon>
        <taxon>Entomophthoromycotina</taxon>
        <taxon>Entomophthoromycetes</taxon>
        <taxon>Entomophthorales</taxon>
        <taxon>Ancylistaceae</taxon>
        <taxon>Conidiobolus</taxon>
    </lineage>
</organism>
<feature type="signal peptide" evidence="2">
    <location>
        <begin position="1"/>
        <end position="23"/>
    </location>
</feature>
<accession>A0A137PAR7</accession>
<keyword evidence="2" id="KW-0732">Signal</keyword>
<evidence type="ECO:0000256" key="2">
    <source>
        <dbReference type="SAM" id="SignalP"/>
    </source>
</evidence>
<proteinExistence type="predicted"/>
<evidence type="ECO:0000313" key="3">
    <source>
        <dbReference type="EMBL" id="KXN72076.1"/>
    </source>
</evidence>
<dbReference type="Proteomes" id="UP000070444">
    <property type="component" value="Unassembled WGS sequence"/>
</dbReference>
<sequence>MKIFNIQYFISLILLSGTAKVTCSPLTGNSQMSSFFHQGQPNASIKDDGDAPALINPKEIMFNPYWSVPGGNYESWNFGLWANPFWNLDLDANDIFWAVNPPVDSQEVKGAGIPSNPGSQAIKSNHFRTVAPEITESNSDDSIQQDTQYPSTLSVPASPEYPAKFSKEDWAALFTLNQALSENPRLVYKLLAIVSSSNAPSSIPSSIPTQNQNTI</sequence>
<feature type="region of interest" description="Disordered" evidence="1">
    <location>
        <begin position="135"/>
        <end position="155"/>
    </location>
</feature>
<name>A0A137PAR7_CONC2</name>
<dbReference type="EMBL" id="KQ964460">
    <property type="protein sequence ID" value="KXN72076.1"/>
    <property type="molecule type" value="Genomic_DNA"/>
</dbReference>
<protein>
    <submittedName>
        <fullName evidence="3">Uncharacterized protein</fullName>
    </submittedName>
</protein>
<evidence type="ECO:0000256" key="1">
    <source>
        <dbReference type="SAM" id="MobiDB-lite"/>
    </source>
</evidence>
<dbReference type="AlphaFoldDB" id="A0A137PAR7"/>
<reference evidence="3 4" key="1">
    <citation type="journal article" date="2015" name="Genome Biol. Evol.">
        <title>Phylogenomic analyses indicate that early fungi evolved digesting cell walls of algal ancestors of land plants.</title>
        <authorList>
            <person name="Chang Y."/>
            <person name="Wang S."/>
            <person name="Sekimoto S."/>
            <person name="Aerts A.L."/>
            <person name="Choi C."/>
            <person name="Clum A."/>
            <person name="LaButti K.M."/>
            <person name="Lindquist E.A."/>
            <person name="Yee Ngan C."/>
            <person name="Ohm R.A."/>
            <person name="Salamov A.A."/>
            <person name="Grigoriev I.V."/>
            <person name="Spatafora J.W."/>
            <person name="Berbee M.L."/>
        </authorList>
    </citation>
    <scope>NUCLEOTIDE SEQUENCE [LARGE SCALE GENOMIC DNA]</scope>
    <source>
        <strain evidence="3 4">NRRL 28638</strain>
    </source>
</reference>
<evidence type="ECO:0000313" key="4">
    <source>
        <dbReference type="Proteomes" id="UP000070444"/>
    </source>
</evidence>